<dbReference type="EMBL" id="BMRB01000002">
    <property type="protein sequence ID" value="GGS32833.1"/>
    <property type="molecule type" value="Genomic_DNA"/>
</dbReference>
<organism evidence="6 7">
    <name type="scientific">Actinokineospora fastidiosa</name>
    <dbReference type="NCBI Taxonomy" id="1816"/>
    <lineage>
        <taxon>Bacteria</taxon>
        <taxon>Bacillati</taxon>
        <taxon>Actinomycetota</taxon>
        <taxon>Actinomycetes</taxon>
        <taxon>Pseudonocardiales</taxon>
        <taxon>Pseudonocardiaceae</taxon>
        <taxon>Actinokineospora</taxon>
    </lineage>
</organism>
<dbReference type="Gene3D" id="1.10.357.10">
    <property type="entry name" value="Tetracycline Repressor, domain 2"/>
    <property type="match status" value="1"/>
</dbReference>
<evidence type="ECO:0000313" key="6">
    <source>
        <dbReference type="EMBL" id="GGS32833.1"/>
    </source>
</evidence>
<dbReference type="GO" id="GO:0003677">
    <property type="term" value="F:DNA binding"/>
    <property type="evidence" value="ECO:0007669"/>
    <property type="project" value="UniProtKB-UniRule"/>
</dbReference>
<dbReference type="InterPro" id="IPR001647">
    <property type="entry name" value="HTH_TetR"/>
</dbReference>
<reference evidence="6" key="1">
    <citation type="journal article" date="2014" name="Int. J. Syst. Evol. Microbiol.">
        <title>Complete genome sequence of Corynebacterium casei LMG S-19264T (=DSM 44701T), isolated from a smear-ripened cheese.</title>
        <authorList>
            <consortium name="US DOE Joint Genome Institute (JGI-PGF)"/>
            <person name="Walter F."/>
            <person name="Albersmeier A."/>
            <person name="Kalinowski J."/>
            <person name="Ruckert C."/>
        </authorList>
    </citation>
    <scope>NUCLEOTIDE SEQUENCE</scope>
    <source>
        <strain evidence="6">JCM 3276</strain>
    </source>
</reference>
<accession>A0A918LD98</accession>
<name>A0A918LD98_9PSEU</name>
<comment type="caution">
    <text evidence="6">The sequence shown here is derived from an EMBL/GenBank/DDBJ whole genome shotgun (WGS) entry which is preliminary data.</text>
</comment>
<evidence type="ECO:0000256" key="2">
    <source>
        <dbReference type="ARBA" id="ARBA00023125"/>
    </source>
</evidence>
<dbReference type="PANTHER" id="PTHR47506:SF1">
    <property type="entry name" value="HTH-TYPE TRANSCRIPTIONAL REGULATOR YJDC"/>
    <property type="match status" value="1"/>
</dbReference>
<dbReference type="InterPro" id="IPR009057">
    <property type="entry name" value="Homeodomain-like_sf"/>
</dbReference>
<dbReference type="PRINTS" id="PR00455">
    <property type="entry name" value="HTHTETR"/>
</dbReference>
<gene>
    <name evidence="6" type="ORF">GCM10010171_28610</name>
</gene>
<evidence type="ECO:0000256" key="3">
    <source>
        <dbReference type="ARBA" id="ARBA00023163"/>
    </source>
</evidence>
<keyword evidence="2 4" id="KW-0238">DNA-binding</keyword>
<dbReference type="AlphaFoldDB" id="A0A918LD98"/>
<keyword evidence="3" id="KW-0804">Transcription</keyword>
<evidence type="ECO:0000313" key="7">
    <source>
        <dbReference type="Proteomes" id="UP000660680"/>
    </source>
</evidence>
<reference evidence="6" key="2">
    <citation type="submission" date="2020-09" db="EMBL/GenBank/DDBJ databases">
        <authorList>
            <person name="Sun Q."/>
            <person name="Ohkuma M."/>
        </authorList>
    </citation>
    <scope>NUCLEOTIDE SEQUENCE</scope>
    <source>
        <strain evidence="6">JCM 3276</strain>
    </source>
</reference>
<dbReference type="PROSITE" id="PS50977">
    <property type="entry name" value="HTH_TETR_2"/>
    <property type="match status" value="1"/>
</dbReference>
<proteinExistence type="predicted"/>
<feature type="DNA-binding region" description="H-T-H motif" evidence="4">
    <location>
        <begin position="43"/>
        <end position="62"/>
    </location>
</feature>
<dbReference type="InterPro" id="IPR036271">
    <property type="entry name" value="Tet_transcr_reg_TetR-rel_C_sf"/>
</dbReference>
<dbReference type="SUPFAM" id="SSF46689">
    <property type="entry name" value="Homeodomain-like"/>
    <property type="match status" value="1"/>
</dbReference>
<keyword evidence="7" id="KW-1185">Reference proteome</keyword>
<dbReference type="Proteomes" id="UP000660680">
    <property type="component" value="Unassembled WGS sequence"/>
</dbReference>
<dbReference type="Pfam" id="PF16925">
    <property type="entry name" value="TetR_C_13"/>
    <property type="match status" value="1"/>
</dbReference>
<protein>
    <submittedName>
        <fullName evidence="6">Transcriptional regulator, TetR family protein</fullName>
    </submittedName>
</protein>
<sequence>MWTDQYTRRMATLPRTERGRRTRERLVRAAAELFRAQGVRATGVDDVLERAECGKSQLYHYFDGKADLVAAVLDHQLDCLLDGQREHLAELTSWAGIERWLAALPGVFAGPTGVAACPLGALAAELAGTDEDVRHALVAAFDRWSTPLAEGLAALRDRGELAADADPARLARATIGALQGGLLMARTYEDPQALSDALDGAYAGLRAFAR</sequence>
<dbReference type="PANTHER" id="PTHR47506">
    <property type="entry name" value="TRANSCRIPTIONAL REGULATORY PROTEIN"/>
    <property type="match status" value="1"/>
</dbReference>
<evidence type="ECO:0000259" key="5">
    <source>
        <dbReference type="PROSITE" id="PS50977"/>
    </source>
</evidence>
<keyword evidence="1" id="KW-0805">Transcription regulation</keyword>
<dbReference type="InterPro" id="IPR011075">
    <property type="entry name" value="TetR_C"/>
</dbReference>
<feature type="domain" description="HTH tetR-type" evidence="5">
    <location>
        <begin position="20"/>
        <end position="80"/>
    </location>
</feature>
<dbReference type="Pfam" id="PF00440">
    <property type="entry name" value="TetR_N"/>
    <property type="match status" value="1"/>
</dbReference>
<evidence type="ECO:0000256" key="4">
    <source>
        <dbReference type="PROSITE-ProRule" id="PRU00335"/>
    </source>
</evidence>
<dbReference type="SUPFAM" id="SSF48498">
    <property type="entry name" value="Tetracyclin repressor-like, C-terminal domain"/>
    <property type="match status" value="1"/>
</dbReference>
<evidence type="ECO:0000256" key="1">
    <source>
        <dbReference type="ARBA" id="ARBA00023015"/>
    </source>
</evidence>